<dbReference type="RefSeq" id="WP_069986709.1">
    <property type="nucleotide sequence ID" value="NZ_JACOQK010000001.1"/>
</dbReference>
<keyword evidence="3" id="KW-1185">Reference proteome</keyword>
<gene>
    <name evidence="2" type="ORF">H8Z77_06530</name>
</gene>
<proteinExistence type="predicted"/>
<accession>A0ABR7IRA8</accession>
<evidence type="ECO:0000313" key="3">
    <source>
        <dbReference type="Proteomes" id="UP000649151"/>
    </source>
</evidence>
<evidence type="ECO:0000256" key="1">
    <source>
        <dbReference type="SAM" id="Phobius"/>
    </source>
</evidence>
<dbReference type="Proteomes" id="UP000649151">
    <property type="component" value="Unassembled WGS sequence"/>
</dbReference>
<feature type="transmembrane region" description="Helical" evidence="1">
    <location>
        <begin position="7"/>
        <end position="24"/>
    </location>
</feature>
<name>A0ABR7IRA8_9CLOT</name>
<evidence type="ECO:0008006" key="4">
    <source>
        <dbReference type="Google" id="ProtNLM"/>
    </source>
</evidence>
<comment type="caution">
    <text evidence="2">The sequence shown here is derived from an EMBL/GenBank/DDBJ whole genome shotgun (WGS) entry which is preliminary data.</text>
</comment>
<feature type="transmembrane region" description="Helical" evidence="1">
    <location>
        <begin position="93"/>
        <end position="115"/>
    </location>
</feature>
<keyword evidence="1" id="KW-0472">Membrane</keyword>
<feature type="transmembrane region" description="Helical" evidence="1">
    <location>
        <begin position="30"/>
        <end position="47"/>
    </location>
</feature>
<dbReference type="Pfam" id="PF06541">
    <property type="entry name" value="ABC_trans_CmpB"/>
    <property type="match status" value="1"/>
</dbReference>
<evidence type="ECO:0000313" key="2">
    <source>
        <dbReference type="EMBL" id="MBC5787674.1"/>
    </source>
</evidence>
<protein>
    <recommendedName>
        <fullName evidence="4">ABC-transporter type IV</fullName>
    </recommendedName>
</protein>
<dbReference type="InterPro" id="IPR010540">
    <property type="entry name" value="CmpB_TMEM229"/>
</dbReference>
<organism evidence="2 3">
    <name type="scientific">Clostridium facile</name>
    <dbReference type="NCBI Taxonomy" id="2763035"/>
    <lineage>
        <taxon>Bacteria</taxon>
        <taxon>Bacillati</taxon>
        <taxon>Bacillota</taxon>
        <taxon>Clostridia</taxon>
        <taxon>Eubacteriales</taxon>
        <taxon>Clostridiaceae</taxon>
        <taxon>Clostridium</taxon>
    </lineage>
</organism>
<dbReference type="EMBL" id="JACOQK010000001">
    <property type="protein sequence ID" value="MBC5787674.1"/>
    <property type="molecule type" value="Genomic_DNA"/>
</dbReference>
<keyword evidence="1" id="KW-1133">Transmembrane helix</keyword>
<sequence>MKLRHKIILFQFGGAVYYLIEVLWKGSSHWSMFLAGGVCFRLIGIIRNKLSSKSIWIQCLAGSGIITAIEFITGCIVNKILHLNVWDYSALPFQILGQICLPFSILWYGLSWIALHVDNWFCRLMLQSPTTNNKPSLS</sequence>
<reference evidence="2 3" key="1">
    <citation type="submission" date="2020-08" db="EMBL/GenBank/DDBJ databases">
        <title>Genome public.</title>
        <authorList>
            <person name="Liu C."/>
            <person name="Sun Q."/>
        </authorList>
    </citation>
    <scope>NUCLEOTIDE SEQUENCE [LARGE SCALE GENOMIC DNA]</scope>
    <source>
        <strain evidence="2 3">NSJ-27</strain>
    </source>
</reference>
<feature type="transmembrane region" description="Helical" evidence="1">
    <location>
        <begin position="59"/>
        <end position="81"/>
    </location>
</feature>
<keyword evidence="1" id="KW-0812">Transmembrane</keyword>